<dbReference type="RefSeq" id="WP_168740136.1">
    <property type="nucleotide sequence ID" value="NZ_JABAHZ010000004.1"/>
</dbReference>
<dbReference type="Proteomes" id="UP000552864">
    <property type="component" value="Unassembled WGS sequence"/>
</dbReference>
<proteinExistence type="predicted"/>
<keyword evidence="1" id="KW-0482">Metalloprotease</keyword>
<accession>A0A847SSD5</accession>
<evidence type="ECO:0000313" key="5">
    <source>
        <dbReference type="Proteomes" id="UP000552864"/>
    </source>
</evidence>
<dbReference type="InterPro" id="IPR001506">
    <property type="entry name" value="Peptidase_M12A"/>
</dbReference>
<feature type="binding site" evidence="1">
    <location>
        <position position="234"/>
    </location>
    <ligand>
        <name>Zn(2+)</name>
        <dbReference type="ChEBI" id="CHEBI:29105"/>
        <note>catalytic</note>
    </ligand>
</feature>
<dbReference type="SUPFAM" id="SSF55486">
    <property type="entry name" value="Metalloproteases ('zincins'), catalytic domain"/>
    <property type="match status" value="1"/>
</dbReference>
<keyword evidence="1" id="KW-0479">Metal-binding</keyword>
<name>A0A847SSD5_9BACT</name>
<dbReference type="InterPro" id="IPR006026">
    <property type="entry name" value="Peptidase_Metallo"/>
</dbReference>
<evidence type="ECO:0000256" key="1">
    <source>
        <dbReference type="PROSITE-ProRule" id="PRU01211"/>
    </source>
</evidence>
<dbReference type="SMART" id="SM00235">
    <property type="entry name" value="ZnMc"/>
    <property type="match status" value="1"/>
</dbReference>
<keyword evidence="1" id="KW-0862">Zinc</keyword>
<feature type="binding site" evidence="1">
    <location>
        <position position="244"/>
    </location>
    <ligand>
        <name>Zn(2+)</name>
        <dbReference type="ChEBI" id="CHEBI:29105"/>
        <note>catalytic</note>
    </ligand>
</feature>
<keyword evidence="2" id="KW-0732">Signal</keyword>
<evidence type="ECO:0000259" key="3">
    <source>
        <dbReference type="PROSITE" id="PS51864"/>
    </source>
</evidence>
<keyword evidence="1" id="KW-0645">Protease</keyword>
<comment type="cofactor">
    <cofactor evidence="1">
        <name>Zn(2+)</name>
        <dbReference type="ChEBI" id="CHEBI:29105"/>
    </cofactor>
    <text evidence="1">Binds 1 zinc ion per subunit.</text>
</comment>
<evidence type="ECO:0000313" key="4">
    <source>
        <dbReference type="EMBL" id="NLR80466.1"/>
    </source>
</evidence>
<dbReference type="GO" id="GO:0006508">
    <property type="term" value="P:proteolysis"/>
    <property type="evidence" value="ECO:0007669"/>
    <property type="project" value="UniProtKB-KW"/>
</dbReference>
<dbReference type="PROSITE" id="PS51864">
    <property type="entry name" value="ASTACIN"/>
    <property type="match status" value="1"/>
</dbReference>
<dbReference type="PROSITE" id="PS51257">
    <property type="entry name" value="PROKAR_LIPOPROTEIN"/>
    <property type="match status" value="1"/>
</dbReference>
<dbReference type="GO" id="GO:0004222">
    <property type="term" value="F:metalloendopeptidase activity"/>
    <property type="evidence" value="ECO:0007669"/>
    <property type="project" value="UniProtKB-UniRule"/>
</dbReference>
<organism evidence="4 5">
    <name type="scientific">Chitinophaga eiseniae</name>
    <dbReference type="NCBI Taxonomy" id="634771"/>
    <lineage>
        <taxon>Bacteria</taxon>
        <taxon>Pseudomonadati</taxon>
        <taxon>Bacteroidota</taxon>
        <taxon>Chitinophagia</taxon>
        <taxon>Chitinophagales</taxon>
        <taxon>Chitinophagaceae</taxon>
        <taxon>Chitinophaga</taxon>
    </lineage>
</organism>
<dbReference type="CDD" id="cd04280">
    <property type="entry name" value="ZnMc_astacin_like"/>
    <property type="match status" value="1"/>
</dbReference>
<keyword evidence="1" id="KW-0378">Hydrolase</keyword>
<comment type="caution">
    <text evidence="1">Lacks conserved residue(s) required for the propagation of feature annotation.</text>
</comment>
<dbReference type="PRINTS" id="PR00480">
    <property type="entry name" value="ASTACIN"/>
</dbReference>
<feature type="active site" evidence="1">
    <location>
        <position position="235"/>
    </location>
</feature>
<dbReference type="PANTHER" id="PTHR10127">
    <property type="entry name" value="DISCOIDIN, CUB, EGF, LAMININ , AND ZINC METALLOPROTEASE DOMAIN CONTAINING"/>
    <property type="match status" value="1"/>
</dbReference>
<keyword evidence="5" id="KW-1185">Reference proteome</keyword>
<comment type="caution">
    <text evidence="4">The sequence shown here is derived from an EMBL/GenBank/DDBJ whole genome shotgun (WGS) entry which is preliminary data.</text>
</comment>
<dbReference type="AlphaFoldDB" id="A0A847SSD5"/>
<gene>
    <name evidence="4" type="ORF">HGH91_17690</name>
</gene>
<dbReference type="Gene3D" id="3.40.390.10">
    <property type="entry name" value="Collagenase (Catalytic Domain)"/>
    <property type="match status" value="1"/>
</dbReference>
<evidence type="ECO:0000256" key="2">
    <source>
        <dbReference type="SAM" id="SignalP"/>
    </source>
</evidence>
<feature type="chain" id="PRO_5033050099" description="Peptidase M12A domain-containing protein" evidence="2">
    <location>
        <begin position="25"/>
        <end position="448"/>
    </location>
</feature>
<feature type="binding site" evidence="1">
    <location>
        <position position="238"/>
    </location>
    <ligand>
        <name>Zn(2+)</name>
        <dbReference type="ChEBI" id="CHEBI:29105"/>
        <note>catalytic</note>
    </ligand>
</feature>
<dbReference type="PANTHER" id="PTHR10127:SF850">
    <property type="entry name" value="METALLOENDOPEPTIDASE"/>
    <property type="match status" value="1"/>
</dbReference>
<dbReference type="Pfam" id="PF01400">
    <property type="entry name" value="Astacin"/>
    <property type="match status" value="1"/>
</dbReference>
<feature type="domain" description="Peptidase M12A" evidence="3">
    <location>
        <begin position="146"/>
        <end position="338"/>
    </location>
</feature>
<feature type="signal peptide" evidence="2">
    <location>
        <begin position="1"/>
        <end position="24"/>
    </location>
</feature>
<reference evidence="4 5" key="1">
    <citation type="submission" date="2020-04" db="EMBL/GenBank/DDBJ databases">
        <authorList>
            <person name="Yin C."/>
        </authorList>
    </citation>
    <scope>NUCLEOTIDE SEQUENCE [LARGE SCALE GENOMIC DNA]</scope>
    <source>
        <strain evidence="4 5">Ak56</strain>
    </source>
</reference>
<protein>
    <recommendedName>
        <fullName evidence="3">Peptidase M12A domain-containing protein</fullName>
    </recommendedName>
</protein>
<dbReference type="InterPro" id="IPR034035">
    <property type="entry name" value="Astacin-like_dom"/>
</dbReference>
<dbReference type="GO" id="GO:0008270">
    <property type="term" value="F:zinc ion binding"/>
    <property type="evidence" value="ECO:0007669"/>
    <property type="project" value="UniProtKB-UniRule"/>
</dbReference>
<sequence length="448" mass="50449">MYPLKPYRKQFSLLLFVGAFLMSACQKKEIAASSSGKEKSQEITCACETADALPDIPGERVYVKDAAGNVKLSFLKKNNVYVSGDMIFNQGQFDYLTKYFRHPLKESNPLSMHPSPLAMQKAALIKSQGSPNGRAPRKDSSIFSRTGIARIGYLWPNRTVYYTINGSLPAQARVSMAITHWQNQTNIIFVPRTNQANYIEFVWDPLVCASPIGMQGGRQPIYLADGCGVGQVIHEIGHAIGFFHEQSRSDRDNFVTINFNNIQEDRVNNYQTYTQTGDPGFELRTFDFNSVMLYSSGDFAKVPGTAVMLRLDGSWIVGQRDGLSTGDVETYNYMYNPSITAVVKYTKTRDDYDWNTGSSAVEGHSTIYFYTDNTRSTPLALTHPLKLTVQDLDTKNFVYWTIPAGVSSFNLGETWEYQVYDYGNLTYYSAGGGWVYPGVGYHYFWEQL</sequence>
<dbReference type="EMBL" id="JABAHZ010000004">
    <property type="protein sequence ID" value="NLR80466.1"/>
    <property type="molecule type" value="Genomic_DNA"/>
</dbReference>
<dbReference type="InterPro" id="IPR024079">
    <property type="entry name" value="MetalloPept_cat_dom_sf"/>
</dbReference>